<dbReference type="PANTHER" id="PTHR45138:SF9">
    <property type="entry name" value="DIGUANYLATE CYCLASE DGCM-RELATED"/>
    <property type="match status" value="1"/>
</dbReference>
<dbReference type="InterPro" id="IPR029787">
    <property type="entry name" value="Nucleotide_cyclase"/>
</dbReference>
<dbReference type="CDD" id="cd01949">
    <property type="entry name" value="GGDEF"/>
    <property type="match status" value="1"/>
</dbReference>
<dbReference type="Pfam" id="PF13185">
    <property type="entry name" value="GAF_2"/>
    <property type="match status" value="1"/>
</dbReference>
<sequence length="662" mass="73596">MRSGNLIENLMQQEARFSMIKILTNYVKGLAMKEMPPKDRLAARLMEVFQQFIVEIEKRLPREADVFALADTEACYLTHHTAGGSPVSCRIGAYLFENGRLAEAIAAAGSSGAAFAVPVHLPITGPQDPSYTLAVCPIPGGGGELVAYLLRITDASVSEEELALSLGLAGTAFGALLKAQEAEEQIRSFQSRIDTHRLRAERKQLLYELGMQIQSRTDSDNVLRALMRTLEKLTPGRKYDIYLSHEKVCTIPSVKPLQFQQREDDSRFRAFTESVPVVGRGESGKPEEAAFPLRGKQSVYGVLLMEIADGKTPELETMREVAMLSDTAGCALENAALYEQSNRLVSELRLINEMSKRLNQSLKLQDIFHLVSTELSTMFEAEFTCILELDKQRGDLVVRAGEPNTFLERRYPVDSGFAGRILETRETLIISDYDSESGMKSDWMDATFSRSMLACPILVEGAAAGVIMIGHRQADYFSYENYKLLQTLSGHIGLAVSNASLHAEVRKMMQTDRLTGLLARHYLDDQIGQMQKKDYCGSLIVVDIDDFKKVNDTFGHQIGDQVLTQVSSIIRTSIREGDIASRWGGEELAVYLTQATGKQAMVVAERIRARVQAETFPKVSVSCGVSDWSFEDEKISVESLFYRADMALYRAKHSGKNRISAD</sequence>
<evidence type="ECO:0000313" key="3">
    <source>
        <dbReference type="Proteomes" id="UP000282311"/>
    </source>
</evidence>
<dbReference type="Gene3D" id="3.30.70.270">
    <property type="match status" value="1"/>
</dbReference>
<dbReference type="InterPro" id="IPR050469">
    <property type="entry name" value="Diguanylate_Cyclase"/>
</dbReference>
<dbReference type="InterPro" id="IPR043128">
    <property type="entry name" value="Rev_trsase/Diguanyl_cyclase"/>
</dbReference>
<dbReference type="SUPFAM" id="SSF55073">
    <property type="entry name" value="Nucleotide cyclase"/>
    <property type="match status" value="1"/>
</dbReference>
<dbReference type="InterPro" id="IPR029016">
    <property type="entry name" value="GAF-like_dom_sf"/>
</dbReference>
<gene>
    <name evidence="2" type="ORF">D7M11_01540</name>
</gene>
<evidence type="ECO:0000313" key="2">
    <source>
        <dbReference type="EMBL" id="RKN86673.1"/>
    </source>
</evidence>
<dbReference type="Gene3D" id="3.30.450.40">
    <property type="match status" value="2"/>
</dbReference>
<dbReference type="InterPro" id="IPR000160">
    <property type="entry name" value="GGDEF_dom"/>
</dbReference>
<dbReference type="GO" id="GO:0005886">
    <property type="term" value="C:plasma membrane"/>
    <property type="evidence" value="ECO:0007669"/>
    <property type="project" value="TreeGrafter"/>
</dbReference>
<dbReference type="InterPro" id="IPR003018">
    <property type="entry name" value="GAF"/>
</dbReference>
<dbReference type="FunFam" id="3.30.70.270:FF:000001">
    <property type="entry name" value="Diguanylate cyclase domain protein"/>
    <property type="match status" value="1"/>
</dbReference>
<dbReference type="NCBIfam" id="TIGR00254">
    <property type="entry name" value="GGDEF"/>
    <property type="match status" value="1"/>
</dbReference>
<dbReference type="Pfam" id="PF00990">
    <property type="entry name" value="GGDEF"/>
    <property type="match status" value="1"/>
</dbReference>
<dbReference type="GO" id="GO:0052621">
    <property type="term" value="F:diguanylate cyclase activity"/>
    <property type="evidence" value="ECO:0007669"/>
    <property type="project" value="TreeGrafter"/>
</dbReference>
<dbReference type="GO" id="GO:1902201">
    <property type="term" value="P:negative regulation of bacterial-type flagellum-dependent cell motility"/>
    <property type="evidence" value="ECO:0007669"/>
    <property type="project" value="TreeGrafter"/>
</dbReference>
<dbReference type="SUPFAM" id="SSF55781">
    <property type="entry name" value="GAF domain-like"/>
    <property type="match status" value="2"/>
</dbReference>
<protein>
    <submittedName>
        <fullName evidence="2">Sensor domain-containing diguanylate cyclase</fullName>
    </submittedName>
</protein>
<dbReference type="AlphaFoldDB" id="A0A3B0CMQ3"/>
<comment type="caution">
    <text evidence="2">The sequence shown here is derived from an EMBL/GenBank/DDBJ whole genome shotgun (WGS) entry which is preliminary data.</text>
</comment>
<dbReference type="GO" id="GO:0043709">
    <property type="term" value="P:cell adhesion involved in single-species biofilm formation"/>
    <property type="evidence" value="ECO:0007669"/>
    <property type="project" value="TreeGrafter"/>
</dbReference>
<dbReference type="EMBL" id="RBAH01000001">
    <property type="protein sequence ID" value="RKN86673.1"/>
    <property type="molecule type" value="Genomic_DNA"/>
</dbReference>
<proteinExistence type="predicted"/>
<dbReference type="SMART" id="SM00267">
    <property type="entry name" value="GGDEF"/>
    <property type="match status" value="1"/>
</dbReference>
<dbReference type="PROSITE" id="PS50887">
    <property type="entry name" value="GGDEF"/>
    <property type="match status" value="1"/>
</dbReference>
<dbReference type="PANTHER" id="PTHR45138">
    <property type="entry name" value="REGULATORY COMPONENTS OF SENSORY TRANSDUCTION SYSTEM"/>
    <property type="match status" value="1"/>
</dbReference>
<feature type="domain" description="GGDEF" evidence="1">
    <location>
        <begin position="535"/>
        <end position="662"/>
    </location>
</feature>
<organism evidence="2 3">
    <name type="scientific">Paenibacillus ginsengarvi</name>
    <dbReference type="NCBI Taxonomy" id="400777"/>
    <lineage>
        <taxon>Bacteria</taxon>
        <taxon>Bacillati</taxon>
        <taxon>Bacillota</taxon>
        <taxon>Bacilli</taxon>
        <taxon>Bacillales</taxon>
        <taxon>Paenibacillaceae</taxon>
        <taxon>Paenibacillus</taxon>
    </lineage>
</organism>
<accession>A0A3B0CMQ3</accession>
<name>A0A3B0CMQ3_9BACL</name>
<reference evidence="2 3" key="1">
    <citation type="journal article" date="2007" name="Int. J. Syst. Evol. Microbiol.">
        <title>Paenibacillus ginsengarvi sp. nov., isolated from soil from ginseng cultivation.</title>
        <authorList>
            <person name="Yoon M.H."/>
            <person name="Ten L.N."/>
            <person name="Im W.T."/>
        </authorList>
    </citation>
    <scope>NUCLEOTIDE SEQUENCE [LARGE SCALE GENOMIC DNA]</scope>
    <source>
        <strain evidence="2 3">KCTC 13059</strain>
    </source>
</reference>
<evidence type="ECO:0000259" key="1">
    <source>
        <dbReference type="PROSITE" id="PS50887"/>
    </source>
</evidence>
<dbReference type="SMART" id="SM00065">
    <property type="entry name" value="GAF"/>
    <property type="match status" value="1"/>
</dbReference>
<dbReference type="Proteomes" id="UP000282311">
    <property type="component" value="Unassembled WGS sequence"/>
</dbReference>
<keyword evidence="3" id="KW-1185">Reference proteome</keyword>